<evidence type="ECO:0000256" key="4">
    <source>
        <dbReference type="ARBA" id="ARBA00022777"/>
    </source>
</evidence>
<organism evidence="10 11">
    <name type="scientific">Halorubrum yunnanense</name>
    <dbReference type="NCBI Taxonomy" id="1526162"/>
    <lineage>
        <taxon>Archaea</taxon>
        <taxon>Methanobacteriati</taxon>
        <taxon>Methanobacteriota</taxon>
        <taxon>Stenosarchaea group</taxon>
        <taxon>Halobacteria</taxon>
        <taxon>Halobacteriales</taxon>
        <taxon>Haloferacaceae</taxon>
        <taxon>Halorubrum</taxon>
    </lineage>
</organism>
<dbReference type="GO" id="GO:0004673">
    <property type="term" value="F:protein histidine kinase activity"/>
    <property type="evidence" value="ECO:0007669"/>
    <property type="project" value="UniProtKB-EC"/>
</dbReference>
<keyword evidence="5" id="KW-0902">Two-component regulatory system</keyword>
<dbReference type="Gene3D" id="3.40.50.2300">
    <property type="match status" value="1"/>
</dbReference>
<evidence type="ECO:0000259" key="9">
    <source>
        <dbReference type="PROSITE" id="PS50110"/>
    </source>
</evidence>
<evidence type="ECO:0000313" key="11">
    <source>
        <dbReference type="Proteomes" id="UP001596390"/>
    </source>
</evidence>
<evidence type="ECO:0000256" key="5">
    <source>
        <dbReference type="ARBA" id="ARBA00023012"/>
    </source>
</evidence>
<dbReference type="InterPro" id="IPR003661">
    <property type="entry name" value="HisK_dim/P_dom"/>
</dbReference>
<comment type="caution">
    <text evidence="10">The sequence shown here is derived from an EMBL/GenBank/DDBJ whole genome shotgun (WGS) entry which is preliminary data.</text>
</comment>
<dbReference type="PROSITE" id="PS50109">
    <property type="entry name" value="HIS_KIN"/>
    <property type="match status" value="1"/>
</dbReference>
<dbReference type="InterPro" id="IPR005467">
    <property type="entry name" value="His_kinase_dom"/>
</dbReference>
<dbReference type="Pfam" id="PF00512">
    <property type="entry name" value="HisKA"/>
    <property type="match status" value="1"/>
</dbReference>
<dbReference type="Pfam" id="PF00072">
    <property type="entry name" value="Response_reg"/>
    <property type="match status" value="1"/>
</dbReference>
<dbReference type="InterPro" id="IPR001789">
    <property type="entry name" value="Sig_transdc_resp-reg_receiver"/>
</dbReference>
<feature type="modified residue" description="4-aspartylphosphate" evidence="6">
    <location>
        <position position="80"/>
    </location>
</feature>
<feature type="compositionally biased region" description="Low complexity" evidence="7">
    <location>
        <begin position="267"/>
        <end position="276"/>
    </location>
</feature>
<dbReference type="InterPro" id="IPR050736">
    <property type="entry name" value="Sensor_HK_Regulatory"/>
</dbReference>
<feature type="region of interest" description="Disordered" evidence="7">
    <location>
        <begin position="1"/>
        <end position="28"/>
    </location>
</feature>
<feature type="domain" description="Histidine kinase" evidence="8">
    <location>
        <begin position="636"/>
        <end position="861"/>
    </location>
</feature>
<feature type="compositionally biased region" description="Acidic residues" evidence="7">
    <location>
        <begin position="254"/>
        <end position="263"/>
    </location>
</feature>
<dbReference type="EC" id="2.7.13.3" evidence="2"/>
<dbReference type="SMART" id="SM00448">
    <property type="entry name" value="REC"/>
    <property type="match status" value="1"/>
</dbReference>
<evidence type="ECO:0000313" key="10">
    <source>
        <dbReference type="EMBL" id="MFC7186340.1"/>
    </source>
</evidence>
<proteinExistence type="predicted"/>
<dbReference type="SUPFAM" id="SSF55874">
    <property type="entry name" value="ATPase domain of HSP90 chaperone/DNA topoisomerase II/histidine kinase"/>
    <property type="match status" value="1"/>
</dbReference>
<dbReference type="SMART" id="SM00388">
    <property type="entry name" value="HisKA"/>
    <property type="match status" value="1"/>
</dbReference>
<dbReference type="RefSeq" id="WP_267663303.1">
    <property type="nucleotide sequence ID" value="NZ_JAODIX010000023.1"/>
</dbReference>
<dbReference type="AlphaFoldDB" id="A0ABD5YF86"/>
<dbReference type="Gene3D" id="3.30.450.40">
    <property type="match status" value="2"/>
</dbReference>
<evidence type="ECO:0000256" key="2">
    <source>
        <dbReference type="ARBA" id="ARBA00012438"/>
    </source>
</evidence>
<dbReference type="InterPro" id="IPR035965">
    <property type="entry name" value="PAS-like_dom_sf"/>
</dbReference>
<reference evidence="10 11" key="1">
    <citation type="journal article" date="2019" name="Int. J. Syst. Evol. Microbiol.">
        <title>The Global Catalogue of Microorganisms (GCM) 10K type strain sequencing project: providing services to taxonomists for standard genome sequencing and annotation.</title>
        <authorList>
            <consortium name="The Broad Institute Genomics Platform"/>
            <consortium name="The Broad Institute Genome Sequencing Center for Infectious Disease"/>
            <person name="Wu L."/>
            <person name="Ma J."/>
        </authorList>
    </citation>
    <scope>NUCLEOTIDE SEQUENCE [LARGE SCALE GENOMIC DNA]</scope>
    <source>
        <strain evidence="10 11">Q85</strain>
    </source>
</reference>
<dbReference type="Proteomes" id="UP001596390">
    <property type="component" value="Unassembled WGS sequence"/>
</dbReference>
<feature type="region of interest" description="Disordered" evidence="7">
    <location>
        <begin position="748"/>
        <end position="787"/>
    </location>
</feature>
<dbReference type="PANTHER" id="PTHR43711:SF1">
    <property type="entry name" value="HISTIDINE KINASE 1"/>
    <property type="match status" value="1"/>
</dbReference>
<dbReference type="InterPro" id="IPR036097">
    <property type="entry name" value="HisK_dim/P_sf"/>
</dbReference>
<dbReference type="Gene3D" id="1.10.287.130">
    <property type="match status" value="1"/>
</dbReference>
<dbReference type="CDD" id="cd00082">
    <property type="entry name" value="HisKA"/>
    <property type="match status" value="1"/>
</dbReference>
<dbReference type="GO" id="GO:0000160">
    <property type="term" value="P:phosphorelay signal transduction system"/>
    <property type="evidence" value="ECO:0007669"/>
    <property type="project" value="UniProtKB-KW"/>
</dbReference>
<dbReference type="InterPro" id="IPR036890">
    <property type="entry name" value="HATPase_C_sf"/>
</dbReference>
<dbReference type="Gene3D" id="3.30.565.10">
    <property type="entry name" value="Histidine kinase-like ATPase, C-terminal domain"/>
    <property type="match status" value="1"/>
</dbReference>
<dbReference type="PROSITE" id="PS50110">
    <property type="entry name" value="RESPONSE_REGULATORY"/>
    <property type="match status" value="1"/>
</dbReference>
<dbReference type="Gene3D" id="3.30.450.20">
    <property type="entry name" value="PAS domain"/>
    <property type="match status" value="1"/>
</dbReference>
<accession>A0ABD5YF86</accession>
<dbReference type="SUPFAM" id="SSF47384">
    <property type="entry name" value="Homodimeric domain of signal transducing histidine kinase"/>
    <property type="match status" value="1"/>
</dbReference>
<evidence type="ECO:0000259" key="8">
    <source>
        <dbReference type="PROSITE" id="PS50109"/>
    </source>
</evidence>
<dbReference type="Pfam" id="PF13185">
    <property type="entry name" value="GAF_2"/>
    <property type="match status" value="2"/>
</dbReference>
<feature type="domain" description="Response regulatory" evidence="9">
    <location>
        <begin position="29"/>
        <end position="145"/>
    </location>
</feature>
<dbReference type="EMBL" id="JBHSZZ010000023">
    <property type="protein sequence ID" value="MFC7186340.1"/>
    <property type="molecule type" value="Genomic_DNA"/>
</dbReference>
<dbReference type="SUPFAM" id="SSF52172">
    <property type="entry name" value="CheY-like"/>
    <property type="match status" value="1"/>
</dbReference>
<evidence type="ECO:0000256" key="3">
    <source>
        <dbReference type="ARBA" id="ARBA00022679"/>
    </source>
</evidence>
<dbReference type="InterPro" id="IPR029016">
    <property type="entry name" value="GAF-like_dom_sf"/>
</dbReference>
<evidence type="ECO:0000256" key="6">
    <source>
        <dbReference type="PROSITE-ProRule" id="PRU00169"/>
    </source>
</evidence>
<dbReference type="SMART" id="SM00065">
    <property type="entry name" value="GAF"/>
    <property type="match status" value="2"/>
</dbReference>
<keyword evidence="11" id="KW-1185">Reference proteome</keyword>
<sequence length="861" mass="92366">MDSVSEATGGRPGADAFRGSEPAGGGPRRVLFVDDEPGAADLAATHVERLVDGIETVTYTAPDDALAAVEAGRVDCVVSDFDMPGSDGLELLTDVRAVDPGVPFVLFTGKGSEEIASEAISAGVTDYLQKGAGRDRYEMLANSVANALDRRRAERDLREVNAKVTALHAFATDVAACERVDDVFERTVAAAEGILEFNRCVTARRRGDALVPAALSESVTDDEVRTFEVGEGVVGTTAAEERTMVVDNISVDPADPDQLEDPENCDRSGAARADASAVADPVTDDIRSAISVPIGSYGVLQAVSDGYAAFDDGDVEFAELLAAHAADAIEQIETENALRTERDRLTALFEDLPLPAARTAVSDDSERRLNATNDAFERTFGHSATDHDYREIRDAIIPEGADRYDPEEIVERDAVSRLEVRRRTTDGLRDFILHAIPVRRSDETVLYSLYADIAEQKRVERTLRNLHETTREMFRGEDREKIAALATRAAIDILEFPNSAVRLYDPEAEELLPTAISKEATAALGERPAFGSGDGRIWEAFDRGEPVVVDDLNAVDTDVGYGELRSLLVVPLDDHGAMPLGSREPGFFDDTAIQLAQVLAANVTVALDCAERTAQLRDRDAALQREIDRLEKFAGLVSHDLRSPLTVAVGRLELVRELVDDPAAIDELDQIGEAHDRMSQLIDDLLALARQGQTVDEPESVDLAEAAVRAWGTVDTAGATLDAPDGSVAVDADPERLRTLLENLFANSVEHGPTGGRAEPDDSVEPDSTGSRAEPDDSVEPGATEPDVTVTVGALSDGFYVADDGGGFDVDPEEALEYGTSSDPHGSGFGLAIAREIATAHGWAISIDDVDGARFEFRTGE</sequence>
<dbReference type="InterPro" id="IPR011006">
    <property type="entry name" value="CheY-like_superfamily"/>
</dbReference>
<dbReference type="InterPro" id="IPR003018">
    <property type="entry name" value="GAF"/>
</dbReference>
<dbReference type="InterPro" id="IPR003594">
    <property type="entry name" value="HATPase_dom"/>
</dbReference>
<comment type="catalytic activity">
    <reaction evidence="1">
        <text>ATP + protein L-histidine = ADP + protein N-phospho-L-histidine.</text>
        <dbReference type="EC" id="2.7.13.3"/>
    </reaction>
</comment>
<evidence type="ECO:0000256" key="7">
    <source>
        <dbReference type="SAM" id="MobiDB-lite"/>
    </source>
</evidence>
<feature type="region of interest" description="Disordered" evidence="7">
    <location>
        <begin position="251"/>
        <end position="276"/>
    </location>
</feature>
<dbReference type="SUPFAM" id="SSF55781">
    <property type="entry name" value="GAF domain-like"/>
    <property type="match status" value="2"/>
</dbReference>
<keyword evidence="3" id="KW-0808">Transferase</keyword>
<dbReference type="PANTHER" id="PTHR43711">
    <property type="entry name" value="TWO-COMPONENT HISTIDINE KINASE"/>
    <property type="match status" value="1"/>
</dbReference>
<dbReference type="Pfam" id="PF02518">
    <property type="entry name" value="HATPase_c"/>
    <property type="match status" value="1"/>
</dbReference>
<keyword evidence="6" id="KW-0597">Phosphoprotein</keyword>
<dbReference type="SUPFAM" id="SSF55785">
    <property type="entry name" value="PYP-like sensor domain (PAS domain)"/>
    <property type="match status" value="1"/>
</dbReference>
<keyword evidence="4" id="KW-0418">Kinase</keyword>
<gene>
    <name evidence="10" type="ORF">ACFQMK_05410</name>
</gene>
<name>A0ABD5YF86_9EURY</name>
<protein>
    <recommendedName>
        <fullName evidence="2">histidine kinase</fullName>
        <ecNumber evidence="2">2.7.13.3</ecNumber>
    </recommendedName>
</protein>
<evidence type="ECO:0000256" key="1">
    <source>
        <dbReference type="ARBA" id="ARBA00000085"/>
    </source>
</evidence>
<dbReference type="SMART" id="SM00387">
    <property type="entry name" value="HATPase_c"/>
    <property type="match status" value="1"/>
</dbReference>